<reference evidence="2" key="1">
    <citation type="submission" date="2022-11" db="UniProtKB">
        <authorList>
            <consortium name="WormBaseParasite"/>
        </authorList>
    </citation>
    <scope>IDENTIFICATION</scope>
</reference>
<accession>A0A914LW50</accession>
<evidence type="ECO:0000313" key="2">
    <source>
        <dbReference type="WBParaSite" id="Minc3s00742g16761"/>
    </source>
</evidence>
<keyword evidence="1" id="KW-1185">Reference proteome</keyword>
<dbReference type="AlphaFoldDB" id="A0A914LW50"/>
<sequence>MPPSPPISQQHKIFNVLENGITQLGLVDTHLDQRGYPNLDDHEDQLMVINAQLDYIFGEAFTVSLSSAGLRKKMNTFLARWDEIIIEESYTLDEKRAAIRSKIAILVETFTYFRANRGLVVGQGILITQQSDAFEDRIRQLDIYTR</sequence>
<dbReference type="Proteomes" id="UP000887563">
    <property type="component" value="Unplaced"/>
</dbReference>
<dbReference type="WBParaSite" id="Minc3s00742g16761">
    <property type="protein sequence ID" value="Minc3s00742g16761"/>
    <property type="gene ID" value="Minc3s00742g16761"/>
</dbReference>
<evidence type="ECO:0000313" key="1">
    <source>
        <dbReference type="Proteomes" id="UP000887563"/>
    </source>
</evidence>
<proteinExistence type="predicted"/>
<protein>
    <submittedName>
        <fullName evidence="2">Uncharacterized protein</fullName>
    </submittedName>
</protein>
<name>A0A914LW50_MELIC</name>
<organism evidence="1 2">
    <name type="scientific">Meloidogyne incognita</name>
    <name type="common">Southern root-knot nematode worm</name>
    <name type="synonym">Oxyuris incognita</name>
    <dbReference type="NCBI Taxonomy" id="6306"/>
    <lineage>
        <taxon>Eukaryota</taxon>
        <taxon>Metazoa</taxon>
        <taxon>Ecdysozoa</taxon>
        <taxon>Nematoda</taxon>
        <taxon>Chromadorea</taxon>
        <taxon>Rhabditida</taxon>
        <taxon>Tylenchina</taxon>
        <taxon>Tylenchomorpha</taxon>
        <taxon>Tylenchoidea</taxon>
        <taxon>Meloidogynidae</taxon>
        <taxon>Meloidogyninae</taxon>
        <taxon>Meloidogyne</taxon>
        <taxon>Meloidogyne incognita group</taxon>
    </lineage>
</organism>